<comment type="catalytic activity">
    <reaction evidence="3">
        <text>2 GTP = 3',3'-c-di-GMP + 2 diphosphate</text>
        <dbReference type="Rhea" id="RHEA:24898"/>
        <dbReference type="ChEBI" id="CHEBI:33019"/>
        <dbReference type="ChEBI" id="CHEBI:37565"/>
        <dbReference type="ChEBI" id="CHEBI:58805"/>
        <dbReference type="EC" id="2.7.7.65"/>
    </reaction>
</comment>
<dbReference type="InterPro" id="IPR007892">
    <property type="entry name" value="CHASE4"/>
</dbReference>
<dbReference type="InterPro" id="IPR000160">
    <property type="entry name" value="GGDEF_dom"/>
</dbReference>
<proteinExistence type="predicted"/>
<keyword evidence="4" id="KW-1133">Transmembrane helix</keyword>
<dbReference type="InterPro" id="IPR029787">
    <property type="entry name" value="Nucleotide_cyclase"/>
</dbReference>
<feature type="transmembrane region" description="Helical" evidence="4">
    <location>
        <begin position="7"/>
        <end position="30"/>
    </location>
</feature>
<dbReference type="EC" id="2.7.7.65" evidence="2"/>
<accession>A0A9X7YN77</accession>
<evidence type="ECO:0000313" key="6">
    <source>
        <dbReference type="EMBL" id="QQD24390.1"/>
    </source>
</evidence>
<dbReference type="PANTHER" id="PTHR45138">
    <property type="entry name" value="REGULATORY COMPONENTS OF SENSORY TRANSDUCTION SYSTEM"/>
    <property type="match status" value="1"/>
</dbReference>
<evidence type="ECO:0000259" key="5">
    <source>
        <dbReference type="PROSITE" id="PS50887"/>
    </source>
</evidence>
<dbReference type="NCBIfam" id="TIGR00254">
    <property type="entry name" value="GGDEF"/>
    <property type="match status" value="1"/>
</dbReference>
<dbReference type="GO" id="GO:0052621">
    <property type="term" value="F:diguanylate cyclase activity"/>
    <property type="evidence" value="ECO:0007669"/>
    <property type="project" value="UniProtKB-EC"/>
</dbReference>
<feature type="domain" description="GGDEF" evidence="5">
    <location>
        <begin position="376"/>
        <end position="517"/>
    </location>
</feature>
<dbReference type="RefSeq" id="WP_228344435.1">
    <property type="nucleotide sequence ID" value="NZ_CP046056.1"/>
</dbReference>
<dbReference type="GO" id="GO:0005886">
    <property type="term" value="C:plasma membrane"/>
    <property type="evidence" value="ECO:0007669"/>
    <property type="project" value="TreeGrafter"/>
</dbReference>
<dbReference type="GO" id="GO:1902201">
    <property type="term" value="P:negative regulation of bacterial-type flagellum-dependent cell motility"/>
    <property type="evidence" value="ECO:0007669"/>
    <property type="project" value="TreeGrafter"/>
</dbReference>
<dbReference type="Pfam" id="PF00990">
    <property type="entry name" value="GGDEF"/>
    <property type="match status" value="1"/>
</dbReference>
<dbReference type="CDD" id="cd01949">
    <property type="entry name" value="GGDEF"/>
    <property type="match status" value="1"/>
</dbReference>
<dbReference type="Gene3D" id="3.30.70.270">
    <property type="match status" value="1"/>
</dbReference>
<dbReference type="GO" id="GO:0043709">
    <property type="term" value="P:cell adhesion involved in single-species biofilm formation"/>
    <property type="evidence" value="ECO:0007669"/>
    <property type="project" value="TreeGrafter"/>
</dbReference>
<evidence type="ECO:0000256" key="4">
    <source>
        <dbReference type="SAM" id="Phobius"/>
    </source>
</evidence>
<dbReference type="FunFam" id="3.30.70.270:FF:000001">
    <property type="entry name" value="Diguanylate cyclase domain protein"/>
    <property type="match status" value="1"/>
</dbReference>
<keyword evidence="4" id="KW-0472">Membrane</keyword>
<evidence type="ECO:0000256" key="1">
    <source>
        <dbReference type="ARBA" id="ARBA00001946"/>
    </source>
</evidence>
<dbReference type="SUPFAM" id="SSF55073">
    <property type="entry name" value="Nucleotide cyclase"/>
    <property type="match status" value="1"/>
</dbReference>
<reference evidence="6 7" key="1">
    <citation type="submission" date="2019-11" db="EMBL/GenBank/DDBJ databases">
        <title>Venatorbacter sp. nov. a predator of Campylobacter and other Gram-negative bacteria.</title>
        <authorList>
            <person name="Saeedi A."/>
            <person name="Cummings N.J."/>
            <person name="Connerton I.F."/>
            <person name="Connerton P.L."/>
        </authorList>
    </citation>
    <scope>NUCLEOTIDE SEQUENCE [LARGE SCALE GENOMIC DNA]</scope>
    <source>
        <strain evidence="6">XL5</strain>
    </source>
</reference>
<keyword evidence="7" id="KW-1185">Reference proteome</keyword>
<dbReference type="PANTHER" id="PTHR45138:SF9">
    <property type="entry name" value="DIGUANYLATE CYCLASE DGCM-RELATED"/>
    <property type="match status" value="1"/>
</dbReference>
<evidence type="ECO:0000256" key="2">
    <source>
        <dbReference type="ARBA" id="ARBA00012528"/>
    </source>
</evidence>
<comment type="cofactor">
    <cofactor evidence="1">
        <name>Mg(2+)</name>
        <dbReference type="ChEBI" id="CHEBI:18420"/>
    </cofactor>
</comment>
<dbReference type="AlphaFoldDB" id="A0A9X7YN77"/>
<keyword evidence="4" id="KW-0812">Transmembrane</keyword>
<dbReference type="SMART" id="SM00267">
    <property type="entry name" value="GGDEF"/>
    <property type="match status" value="1"/>
</dbReference>
<dbReference type="KEGG" id="vcw:GJQ55_07825"/>
<dbReference type="PROSITE" id="PS50887">
    <property type="entry name" value="GGDEF"/>
    <property type="match status" value="1"/>
</dbReference>
<dbReference type="EMBL" id="CP046056">
    <property type="protein sequence ID" value="QQD24390.1"/>
    <property type="molecule type" value="Genomic_DNA"/>
</dbReference>
<dbReference type="InterPro" id="IPR050469">
    <property type="entry name" value="Diguanylate_Cyclase"/>
</dbReference>
<name>A0A9X7YN77_9GAMM</name>
<gene>
    <name evidence="6" type="ORF">GJQ55_07825</name>
</gene>
<dbReference type="Proteomes" id="UP000596074">
    <property type="component" value="Chromosome"/>
</dbReference>
<organism evidence="6 7">
    <name type="scientific">Venatoribacter cucullus</name>
    <dbReference type="NCBI Taxonomy" id="2661630"/>
    <lineage>
        <taxon>Bacteria</taxon>
        <taxon>Pseudomonadati</taxon>
        <taxon>Pseudomonadota</taxon>
        <taxon>Gammaproteobacteria</taxon>
        <taxon>Oceanospirillales</taxon>
        <taxon>Oceanospirillaceae</taxon>
        <taxon>Venatoribacter</taxon>
    </lineage>
</organism>
<protein>
    <recommendedName>
        <fullName evidence="2">diguanylate cyclase</fullName>
        <ecNumber evidence="2">2.7.7.65</ecNumber>
    </recommendedName>
</protein>
<dbReference type="InterPro" id="IPR043128">
    <property type="entry name" value="Rev_trsase/Diguanyl_cyclase"/>
</dbReference>
<evidence type="ECO:0000256" key="3">
    <source>
        <dbReference type="ARBA" id="ARBA00034247"/>
    </source>
</evidence>
<sequence>MLTIRQLFYYLTSAYIILLLAGLLLGRWFWFYPVELENYLHQQQKELFSLSSAIDLRQQQLLAMATDYGHWNETWNFVRQPDQPGDYLQHNFTAASMETLSLDAVVILNREYQPLLAYQLDEQQQLLLPADNNFFNWTRSEFAHESLLIAEPVNDVLNIGEHAYLVAVSPVLQSDHQGPQAGWLLFFQRVDEQLLTNISNIIRVGLREIPLSTMDASTIMPLELPIHEVAASHPRCVYNSNQLPVLCLELQHDMTNMPEFMNRGIFIALMFMILLPALLFAVLLHQLTSPIRQATSLLQRNNSDGLLRPVLFSSPLRVKELRQLRNAFNELVYTARQQQAKLEQLSNTDRLTNIANRRAFDETLDNTWRRLCRHSQQAALVLCDIDYFKAYNDHYGHQAGDDVLHKVAQALKGCARRTDEIAARFGGEEFVLILYVDNDVDMHSIRERIQESIRNLKIPHGYSNTGPILTLSFGVAWIRDSGAWLENYTAADWLHAADSALYAAKGAGRNCSLVQIISADQPFTDQPKLLQ</sequence>
<feature type="transmembrane region" description="Helical" evidence="4">
    <location>
        <begin position="264"/>
        <end position="284"/>
    </location>
</feature>
<evidence type="ECO:0000313" key="7">
    <source>
        <dbReference type="Proteomes" id="UP000596074"/>
    </source>
</evidence>
<dbReference type="Pfam" id="PF05228">
    <property type="entry name" value="CHASE4"/>
    <property type="match status" value="1"/>
</dbReference>